<proteinExistence type="predicted"/>
<protein>
    <submittedName>
        <fullName evidence="2">Putative toxin-antitoxin system toxin component</fullName>
    </submittedName>
</protein>
<dbReference type="GO" id="GO:0016301">
    <property type="term" value="F:kinase activity"/>
    <property type="evidence" value="ECO:0007669"/>
    <property type="project" value="InterPro"/>
</dbReference>
<dbReference type="Proteomes" id="UP000033121">
    <property type="component" value="Unassembled WGS sequence"/>
</dbReference>
<dbReference type="Pfam" id="PF02661">
    <property type="entry name" value="Fic"/>
    <property type="match status" value="1"/>
</dbReference>
<dbReference type="OrthoDB" id="9802752at2"/>
<evidence type="ECO:0000313" key="3">
    <source>
        <dbReference type="Proteomes" id="UP000033121"/>
    </source>
</evidence>
<dbReference type="InterPro" id="IPR036597">
    <property type="entry name" value="Fido-like_dom_sf"/>
</dbReference>
<organism evidence="2 3">
    <name type="scientific">Flavihumibacter petaseus NBRC 106054</name>
    <dbReference type="NCBI Taxonomy" id="1220578"/>
    <lineage>
        <taxon>Bacteria</taxon>
        <taxon>Pseudomonadati</taxon>
        <taxon>Bacteroidota</taxon>
        <taxon>Chitinophagia</taxon>
        <taxon>Chitinophagales</taxon>
        <taxon>Chitinophagaceae</taxon>
        <taxon>Flavihumibacter</taxon>
    </lineage>
</organism>
<dbReference type="PANTHER" id="PTHR39426:SF1">
    <property type="entry name" value="HOMOLOGY TO DEATH-ON-CURING PROTEIN OF PHAGE P1"/>
    <property type="match status" value="1"/>
</dbReference>
<comment type="caution">
    <text evidence="2">The sequence shown here is derived from an EMBL/GenBank/DDBJ whole genome shotgun (WGS) entry which is preliminary data.</text>
</comment>
<gene>
    <name evidence="2" type="ORF">FPE01S_05_00580</name>
</gene>
<dbReference type="STRING" id="1220578.FPE01S_05_00580"/>
<dbReference type="PIRSF" id="PIRSF018297">
    <property type="entry name" value="Doc"/>
    <property type="match status" value="1"/>
</dbReference>
<evidence type="ECO:0000259" key="1">
    <source>
        <dbReference type="PROSITE" id="PS51459"/>
    </source>
</evidence>
<name>A0A0E9N6N3_9BACT</name>
<dbReference type="InterPro" id="IPR003812">
    <property type="entry name" value="Fido"/>
</dbReference>
<reference evidence="2 3" key="1">
    <citation type="submission" date="2015-04" db="EMBL/GenBank/DDBJ databases">
        <title>Whole genome shotgun sequence of Flavihumibacter petaseus NBRC 106054.</title>
        <authorList>
            <person name="Miyazawa S."/>
            <person name="Hosoyama A."/>
            <person name="Hashimoto M."/>
            <person name="Noguchi M."/>
            <person name="Tsuchikane K."/>
            <person name="Ohji S."/>
            <person name="Yamazoe A."/>
            <person name="Ichikawa N."/>
            <person name="Kimura A."/>
            <person name="Fujita N."/>
        </authorList>
    </citation>
    <scope>NUCLEOTIDE SEQUENCE [LARGE SCALE GENOMIC DNA]</scope>
    <source>
        <strain evidence="2 3">NBRC 106054</strain>
    </source>
</reference>
<dbReference type="InterPro" id="IPR053737">
    <property type="entry name" value="Type_II_TA_Toxin"/>
</dbReference>
<keyword evidence="3" id="KW-1185">Reference proteome</keyword>
<evidence type="ECO:0000313" key="2">
    <source>
        <dbReference type="EMBL" id="GAO45361.1"/>
    </source>
</evidence>
<sequence>MIDVSEVFQLHKIMIDQFGGAHGVRESAALESAITRPFQRFEGNDLYPTLHEKAAALVESILINHPFVDGNKRTGYALLRIFLAVNEIEITASGDSRYVLIIDVASGALKFEGIVEWLGTHTRGIRTNS</sequence>
<dbReference type="AlphaFoldDB" id="A0A0E9N6N3"/>
<accession>A0A0E9N6N3</accession>
<dbReference type="PROSITE" id="PS51459">
    <property type="entry name" value="FIDO"/>
    <property type="match status" value="1"/>
</dbReference>
<feature type="domain" description="Fido" evidence="1">
    <location>
        <begin position="2"/>
        <end position="120"/>
    </location>
</feature>
<dbReference type="SUPFAM" id="SSF140931">
    <property type="entry name" value="Fic-like"/>
    <property type="match status" value="1"/>
</dbReference>
<dbReference type="RefSeq" id="WP_046371382.1">
    <property type="nucleotide sequence ID" value="NZ_BBWV01000005.1"/>
</dbReference>
<dbReference type="Gene3D" id="1.20.120.1870">
    <property type="entry name" value="Fic/DOC protein, Fido domain"/>
    <property type="match status" value="1"/>
</dbReference>
<dbReference type="EMBL" id="BBWV01000005">
    <property type="protein sequence ID" value="GAO45361.1"/>
    <property type="molecule type" value="Genomic_DNA"/>
</dbReference>
<dbReference type="InterPro" id="IPR006440">
    <property type="entry name" value="Doc"/>
</dbReference>
<dbReference type="NCBIfam" id="TIGR01550">
    <property type="entry name" value="DOC_P1"/>
    <property type="match status" value="1"/>
</dbReference>
<dbReference type="PANTHER" id="PTHR39426">
    <property type="entry name" value="HOMOLOGY TO DEATH-ON-CURING PROTEIN OF PHAGE P1"/>
    <property type="match status" value="1"/>
</dbReference>